<keyword evidence="3" id="KW-1185">Reference proteome</keyword>
<reference evidence="2" key="1">
    <citation type="submission" date="2023-03" db="EMBL/GenBank/DDBJ databases">
        <title>Electrophorus voltai genome.</title>
        <authorList>
            <person name="Bian C."/>
        </authorList>
    </citation>
    <scope>NUCLEOTIDE SEQUENCE</scope>
    <source>
        <strain evidence="2">CB-2022</strain>
        <tissue evidence="2">Muscle</tissue>
    </source>
</reference>
<comment type="caution">
    <text evidence="2">The sequence shown here is derived from an EMBL/GenBank/DDBJ whole genome shotgun (WGS) entry which is preliminary data.</text>
</comment>
<evidence type="ECO:0000313" key="2">
    <source>
        <dbReference type="EMBL" id="KAK1802146.1"/>
    </source>
</evidence>
<name>A0AAD8ZN38_9TELE</name>
<gene>
    <name evidence="2" type="ORF">P4O66_021816</name>
</gene>
<evidence type="ECO:0000256" key="1">
    <source>
        <dbReference type="SAM" id="MobiDB-lite"/>
    </source>
</evidence>
<dbReference type="Proteomes" id="UP001239994">
    <property type="component" value="Unassembled WGS sequence"/>
</dbReference>
<dbReference type="EMBL" id="JAROKS010000007">
    <property type="protein sequence ID" value="KAK1802146.1"/>
    <property type="molecule type" value="Genomic_DNA"/>
</dbReference>
<dbReference type="AlphaFoldDB" id="A0AAD8ZN38"/>
<sequence length="68" mass="6995">MCCSRSGAGGKRVVCLALVYGDQEQGALTGRVAANGTVDLPPHANAVMAPKKRQRRRSGADPSEATGV</sequence>
<proteinExistence type="predicted"/>
<feature type="region of interest" description="Disordered" evidence="1">
    <location>
        <begin position="41"/>
        <end position="68"/>
    </location>
</feature>
<organism evidence="2 3">
    <name type="scientific">Electrophorus voltai</name>
    <dbReference type="NCBI Taxonomy" id="2609070"/>
    <lineage>
        <taxon>Eukaryota</taxon>
        <taxon>Metazoa</taxon>
        <taxon>Chordata</taxon>
        <taxon>Craniata</taxon>
        <taxon>Vertebrata</taxon>
        <taxon>Euteleostomi</taxon>
        <taxon>Actinopterygii</taxon>
        <taxon>Neopterygii</taxon>
        <taxon>Teleostei</taxon>
        <taxon>Ostariophysi</taxon>
        <taxon>Gymnotiformes</taxon>
        <taxon>Gymnotoidei</taxon>
        <taxon>Gymnotidae</taxon>
        <taxon>Electrophorus</taxon>
    </lineage>
</organism>
<evidence type="ECO:0000313" key="3">
    <source>
        <dbReference type="Proteomes" id="UP001239994"/>
    </source>
</evidence>
<accession>A0AAD8ZN38</accession>
<protein>
    <submittedName>
        <fullName evidence="2">Uncharacterized protein</fullName>
    </submittedName>
</protein>